<feature type="compositionally biased region" description="Basic and acidic residues" evidence="1">
    <location>
        <begin position="288"/>
        <end position="298"/>
    </location>
</feature>
<dbReference type="Proteomes" id="UP000250235">
    <property type="component" value="Unassembled WGS sequence"/>
</dbReference>
<proteinExistence type="predicted"/>
<sequence>MYLRRRATRKWPVRNWTLIAELVGLRGQCGTGLMYLRRRATRKWPVRNWTLSDISPSRHLPEQVVFHSRAERDKISQQDIVDSRAEQGKRTTISGDTLCASLFATRTRRDDRPLGRRAKTGSSVIHLVIRVVKSPRDSSSRAGQIPKLIEMIQSTANREKLSEQVEVSHFTVGREGSSEQVKISDHTANKESLPEQFEAVYYGADKDQHIPEQVEAMNSGVGEKEHTPEQVESKTYVVFVGRVPGVYERWSEASEQVCGFSGSCYKGYETKTDAEEAFRSFSQAPDGTRVHEKCERQKTSTCSTSRPQQPKNSQKLVKVLRDLAIEIHDHAVRMEKVVEEIGQILEDMQLNDEE</sequence>
<dbReference type="AlphaFoldDB" id="A0A2Z7B7I5"/>
<dbReference type="InterPro" id="IPR037056">
    <property type="entry name" value="RNase_H1_N_sf"/>
</dbReference>
<organism evidence="3 4">
    <name type="scientific">Dorcoceras hygrometricum</name>
    <dbReference type="NCBI Taxonomy" id="472368"/>
    <lineage>
        <taxon>Eukaryota</taxon>
        <taxon>Viridiplantae</taxon>
        <taxon>Streptophyta</taxon>
        <taxon>Embryophyta</taxon>
        <taxon>Tracheophyta</taxon>
        <taxon>Spermatophyta</taxon>
        <taxon>Magnoliopsida</taxon>
        <taxon>eudicotyledons</taxon>
        <taxon>Gunneridae</taxon>
        <taxon>Pentapetalae</taxon>
        <taxon>asterids</taxon>
        <taxon>lamiids</taxon>
        <taxon>Lamiales</taxon>
        <taxon>Gesneriaceae</taxon>
        <taxon>Didymocarpoideae</taxon>
        <taxon>Trichosporeae</taxon>
        <taxon>Loxocarpinae</taxon>
        <taxon>Dorcoceras</taxon>
    </lineage>
</organism>
<name>A0A2Z7B7I5_9LAMI</name>
<dbReference type="SUPFAM" id="SSF55658">
    <property type="entry name" value="L9 N-domain-like"/>
    <property type="match status" value="1"/>
</dbReference>
<evidence type="ECO:0000313" key="4">
    <source>
        <dbReference type="Proteomes" id="UP000250235"/>
    </source>
</evidence>
<protein>
    <submittedName>
        <fullName evidence="3">Proton pump-interactor 1-like</fullName>
    </submittedName>
</protein>
<feature type="domain" description="Ribonuclease H1 N-terminal" evidence="2">
    <location>
        <begin position="234"/>
        <end position="276"/>
    </location>
</feature>
<dbReference type="Gene3D" id="3.40.970.10">
    <property type="entry name" value="Ribonuclease H1, N-terminal domain"/>
    <property type="match status" value="1"/>
</dbReference>
<keyword evidence="4" id="KW-1185">Reference proteome</keyword>
<feature type="compositionally biased region" description="Polar residues" evidence="1">
    <location>
        <begin position="299"/>
        <end position="313"/>
    </location>
</feature>
<evidence type="ECO:0000259" key="2">
    <source>
        <dbReference type="Pfam" id="PF01693"/>
    </source>
</evidence>
<dbReference type="InterPro" id="IPR011320">
    <property type="entry name" value="RNase_H1_N"/>
</dbReference>
<dbReference type="Pfam" id="PF01693">
    <property type="entry name" value="Cauli_VI"/>
    <property type="match status" value="1"/>
</dbReference>
<feature type="region of interest" description="Disordered" evidence="1">
    <location>
        <begin position="288"/>
        <end position="313"/>
    </location>
</feature>
<accession>A0A2Z7B7I5</accession>
<evidence type="ECO:0000256" key="1">
    <source>
        <dbReference type="SAM" id="MobiDB-lite"/>
    </source>
</evidence>
<dbReference type="OrthoDB" id="1922118at2759"/>
<reference evidence="3 4" key="1">
    <citation type="journal article" date="2015" name="Proc. Natl. Acad. Sci. U.S.A.">
        <title>The resurrection genome of Boea hygrometrica: A blueprint for survival of dehydration.</title>
        <authorList>
            <person name="Xiao L."/>
            <person name="Yang G."/>
            <person name="Zhang L."/>
            <person name="Yang X."/>
            <person name="Zhao S."/>
            <person name="Ji Z."/>
            <person name="Zhou Q."/>
            <person name="Hu M."/>
            <person name="Wang Y."/>
            <person name="Chen M."/>
            <person name="Xu Y."/>
            <person name="Jin H."/>
            <person name="Xiao X."/>
            <person name="Hu G."/>
            <person name="Bao F."/>
            <person name="Hu Y."/>
            <person name="Wan P."/>
            <person name="Li L."/>
            <person name="Deng X."/>
            <person name="Kuang T."/>
            <person name="Xiang C."/>
            <person name="Zhu J.K."/>
            <person name="Oliver M.J."/>
            <person name="He Y."/>
        </authorList>
    </citation>
    <scope>NUCLEOTIDE SEQUENCE [LARGE SCALE GENOMIC DNA]</scope>
    <source>
        <strain evidence="4">cv. XS01</strain>
    </source>
</reference>
<gene>
    <name evidence="3" type="ORF">F511_17332</name>
</gene>
<evidence type="ECO:0000313" key="3">
    <source>
        <dbReference type="EMBL" id="KZV29908.1"/>
    </source>
</evidence>
<dbReference type="EMBL" id="KV008815">
    <property type="protein sequence ID" value="KZV29908.1"/>
    <property type="molecule type" value="Genomic_DNA"/>
</dbReference>
<dbReference type="InterPro" id="IPR009027">
    <property type="entry name" value="Ribosomal_bL9/RNase_H1_N"/>
</dbReference>